<evidence type="ECO:0008006" key="4">
    <source>
        <dbReference type="Google" id="ProtNLM"/>
    </source>
</evidence>
<evidence type="ECO:0000256" key="1">
    <source>
        <dbReference type="ARBA" id="ARBA00022741"/>
    </source>
</evidence>
<dbReference type="GO" id="GO:0004467">
    <property type="term" value="F:long-chain fatty acid-CoA ligase activity"/>
    <property type="evidence" value="ECO:0007669"/>
    <property type="project" value="TreeGrafter"/>
</dbReference>
<sequence>MEQAILVDPLFEQVFVIGEDRPFIACIAVVSQMEWEMLATSVGLNPNDGSSLHHAAAEREVLTRIEKQTRNFARYAVPRAIHLVRDSWNIDNGLMTPTLKLKRKNLMACYEDAIEQMYVKPIDSWKTKAQ</sequence>
<dbReference type="GO" id="GO:0016020">
    <property type="term" value="C:membrane"/>
    <property type="evidence" value="ECO:0007669"/>
    <property type="project" value="TreeGrafter"/>
</dbReference>
<dbReference type="GO" id="GO:0005783">
    <property type="term" value="C:endoplasmic reticulum"/>
    <property type="evidence" value="ECO:0007669"/>
    <property type="project" value="TreeGrafter"/>
</dbReference>
<gene>
    <name evidence="3" type="ORF">SDC9_187281</name>
</gene>
<keyword evidence="2" id="KW-0067">ATP-binding</keyword>
<dbReference type="GO" id="GO:0005524">
    <property type="term" value="F:ATP binding"/>
    <property type="evidence" value="ECO:0007669"/>
    <property type="project" value="UniProtKB-KW"/>
</dbReference>
<evidence type="ECO:0000256" key="2">
    <source>
        <dbReference type="ARBA" id="ARBA00022840"/>
    </source>
</evidence>
<dbReference type="PANTHER" id="PTHR43272:SF33">
    <property type="entry name" value="AMP-BINDING DOMAIN-CONTAINING PROTEIN-RELATED"/>
    <property type="match status" value="1"/>
</dbReference>
<organism evidence="3">
    <name type="scientific">bioreactor metagenome</name>
    <dbReference type="NCBI Taxonomy" id="1076179"/>
    <lineage>
        <taxon>unclassified sequences</taxon>
        <taxon>metagenomes</taxon>
        <taxon>ecological metagenomes</taxon>
    </lineage>
</organism>
<comment type="caution">
    <text evidence="3">The sequence shown here is derived from an EMBL/GenBank/DDBJ whole genome shotgun (WGS) entry which is preliminary data.</text>
</comment>
<name>A0A645HMT1_9ZZZZ</name>
<dbReference type="SUPFAM" id="SSF56801">
    <property type="entry name" value="Acetyl-CoA synthetase-like"/>
    <property type="match status" value="1"/>
</dbReference>
<accession>A0A645HMT1</accession>
<dbReference type="PANTHER" id="PTHR43272">
    <property type="entry name" value="LONG-CHAIN-FATTY-ACID--COA LIGASE"/>
    <property type="match status" value="1"/>
</dbReference>
<reference evidence="3" key="1">
    <citation type="submission" date="2019-08" db="EMBL/GenBank/DDBJ databases">
        <authorList>
            <person name="Kucharzyk K."/>
            <person name="Murdoch R.W."/>
            <person name="Higgins S."/>
            <person name="Loffler F."/>
        </authorList>
    </citation>
    <scope>NUCLEOTIDE SEQUENCE</scope>
</reference>
<evidence type="ECO:0000313" key="3">
    <source>
        <dbReference type="EMBL" id="MPN39752.1"/>
    </source>
</evidence>
<protein>
    <recommendedName>
        <fullName evidence="4">Long-chain-fatty-acid--CoA ligase</fullName>
    </recommendedName>
</protein>
<proteinExistence type="predicted"/>
<dbReference type="AlphaFoldDB" id="A0A645HMT1"/>
<dbReference type="EMBL" id="VSSQ01095757">
    <property type="protein sequence ID" value="MPN39752.1"/>
    <property type="molecule type" value="Genomic_DNA"/>
</dbReference>
<keyword evidence="1" id="KW-0547">Nucleotide-binding</keyword>